<name>A0A6G1Q9C3_CHAAH</name>
<accession>A0A6G1Q9C3</accession>
<comment type="subcellular location">
    <subcellularLocation>
        <location evidence="1">Membrane</location>
        <topology evidence="1">Multi-pass membrane protein</topology>
    </subcellularLocation>
</comment>
<feature type="transmembrane region" description="Helical" evidence="9">
    <location>
        <begin position="212"/>
        <end position="232"/>
    </location>
</feature>
<dbReference type="EMBL" id="CM015725">
    <property type="protein sequence ID" value="KAF3699097.1"/>
    <property type="molecule type" value="Genomic_DNA"/>
</dbReference>
<keyword evidence="8 10" id="KW-0407">Ion channel</keyword>
<dbReference type="AlphaFoldDB" id="A0A6G1Q9C3"/>
<evidence type="ECO:0000256" key="8">
    <source>
        <dbReference type="ARBA" id="ARBA00023303"/>
    </source>
</evidence>
<dbReference type="PANTHER" id="PTHR10258:SF4">
    <property type="entry name" value="CALCIUM-ACTIVATED POTASSIUM CHANNEL SUBUNIT BETA-3"/>
    <property type="match status" value="1"/>
</dbReference>
<reference evidence="10 11" key="1">
    <citation type="submission" date="2019-02" db="EMBL/GenBank/DDBJ databases">
        <title>Opniocepnalus argus genome.</title>
        <authorList>
            <person name="Zhou C."/>
            <person name="Xiao S."/>
        </authorList>
    </citation>
    <scope>NUCLEOTIDE SEQUENCE [LARGE SCALE GENOMIC DNA]</scope>
    <source>
        <strain evidence="10">OARG1902GOOAL</strain>
        <tissue evidence="10">Muscle</tissue>
    </source>
</reference>
<sequence length="278" mass="31305">MILNTASPRRSFSIPININLQGARRRQTREVLNMAAQDQEWSRGVDGYGEQRVRTQMPAMSVGEDRAILLGFAMIAFSVLMFFVVGITVVKPHINSNWEEKATCVLVQANILKDWVECRGVSTVPCLRVTVNLTGSNQSAFLHFDEESVFLTPECFYIPKCQMDRTDLQAEVQNVKNILDTQLGSTSSCFTDHKRHPRDVILSRKYTLRRSMFALLWPCLMLGGGALLVGLVKLTQCLARLSSEICSETTVGRMTSRYTHGKLYRLLRRSSMPSPSGH</sequence>
<evidence type="ECO:0000256" key="4">
    <source>
        <dbReference type="ARBA" id="ARBA00022989"/>
    </source>
</evidence>
<dbReference type="GO" id="GO:0015459">
    <property type="term" value="F:potassium channel regulator activity"/>
    <property type="evidence" value="ECO:0007669"/>
    <property type="project" value="TreeGrafter"/>
</dbReference>
<proteinExistence type="predicted"/>
<evidence type="ECO:0000256" key="9">
    <source>
        <dbReference type="SAM" id="Phobius"/>
    </source>
</evidence>
<dbReference type="InterPro" id="IPR003930">
    <property type="entry name" value="K_chnl_Ca-activ_BK_bsu"/>
</dbReference>
<dbReference type="GO" id="GO:0015269">
    <property type="term" value="F:calcium-activated potassium channel activity"/>
    <property type="evidence" value="ECO:0007669"/>
    <property type="project" value="InterPro"/>
</dbReference>
<keyword evidence="2" id="KW-0813">Transport</keyword>
<organism evidence="10 11">
    <name type="scientific">Channa argus</name>
    <name type="common">Northern snakehead</name>
    <name type="synonym">Ophicephalus argus</name>
    <dbReference type="NCBI Taxonomy" id="215402"/>
    <lineage>
        <taxon>Eukaryota</taxon>
        <taxon>Metazoa</taxon>
        <taxon>Chordata</taxon>
        <taxon>Craniata</taxon>
        <taxon>Vertebrata</taxon>
        <taxon>Euteleostomi</taxon>
        <taxon>Actinopterygii</taxon>
        <taxon>Neopterygii</taxon>
        <taxon>Teleostei</taxon>
        <taxon>Neoteleostei</taxon>
        <taxon>Acanthomorphata</taxon>
        <taxon>Anabantaria</taxon>
        <taxon>Anabantiformes</taxon>
        <taxon>Channoidei</taxon>
        <taxon>Channidae</taxon>
        <taxon>Channa</taxon>
    </lineage>
</organism>
<dbReference type="GO" id="GO:0008076">
    <property type="term" value="C:voltage-gated potassium channel complex"/>
    <property type="evidence" value="ECO:0007669"/>
    <property type="project" value="TreeGrafter"/>
</dbReference>
<feature type="transmembrane region" description="Helical" evidence="9">
    <location>
        <begin position="67"/>
        <end position="90"/>
    </location>
</feature>
<dbReference type="Pfam" id="PF03185">
    <property type="entry name" value="CaKB"/>
    <property type="match status" value="1"/>
</dbReference>
<evidence type="ECO:0000313" key="10">
    <source>
        <dbReference type="EMBL" id="KAF3699097.1"/>
    </source>
</evidence>
<evidence type="ECO:0000256" key="7">
    <source>
        <dbReference type="ARBA" id="ARBA00023180"/>
    </source>
</evidence>
<reference evidence="11" key="2">
    <citation type="submission" date="2019-02" db="EMBL/GenBank/DDBJ databases">
        <title>Opniocepnalus argus Var Kimnra genome.</title>
        <authorList>
            <person name="Zhou C."/>
            <person name="Xiao S."/>
        </authorList>
    </citation>
    <scope>NUCLEOTIDE SEQUENCE [LARGE SCALE GENOMIC DNA]</scope>
</reference>
<evidence type="ECO:0000256" key="5">
    <source>
        <dbReference type="ARBA" id="ARBA00023065"/>
    </source>
</evidence>
<evidence type="ECO:0000256" key="1">
    <source>
        <dbReference type="ARBA" id="ARBA00004141"/>
    </source>
</evidence>
<keyword evidence="11" id="KW-1185">Reference proteome</keyword>
<dbReference type="Proteomes" id="UP000503349">
    <property type="component" value="Chromosome 14"/>
</dbReference>
<protein>
    <submittedName>
        <fullName evidence="10">Calcium-activated potassium channel subunit beta-3 BK channel subunit beta-3</fullName>
    </submittedName>
</protein>
<keyword evidence="7" id="KW-0325">Glycoprotein</keyword>
<evidence type="ECO:0000256" key="2">
    <source>
        <dbReference type="ARBA" id="ARBA00022448"/>
    </source>
</evidence>
<evidence type="ECO:0000256" key="6">
    <source>
        <dbReference type="ARBA" id="ARBA00023136"/>
    </source>
</evidence>
<keyword evidence="5" id="KW-0406">Ion transport</keyword>
<dbReference type="GO" id="GO:0005513">
    <property type="term" value="P:detection of calcium ion"/>
    <property type="evidence" value="ECO:0007669"/>
    <property type="project" value="TreeGrafter"/>
</dbReference>
<gene>
    <name evidence="10" type="ORF">EXN66_Car014784</name>
</gene>
<dbReference type="PANTHER" id="PTHR10258">
    <property type="entry name" value="CALCIUM-ACTIVATED POTASSIUM CHANNEL SUBUNIT BETA"/>
    <property type="match status" value="1"/>
</dbReference>
<evidence type="ECO:0000313" key="11">
    <source>
        <dbReference type="Proteomes" id="UP000503349"/>
    </source>
</evidence>
<keyword evidence="4 9" id="KW-1133">Transmembrane helix</keyword>
<evidence type="ECO:0000256" key="3">
    <source>
        <dbReference type="ARBA" id="ARBA00022692"/>
    </source>
</evidence>
<keyword evidence="3 9" id="KW-0812">Transmembrane</keyword>
<keyword evidence="6 9" id="KW-0472">Membrane</keyword>